<protein>
    <submittedName>
        <fullName evidence="2">Uncharacterized protein</fullName>
    </submittedName>
</protein>
<feature type="region of interest" description="Disordered" evidence="1">
    <location>
        <begin position="748"/>
        <end position="769"/>
    </location>
</feature>
<dbReference type="InterPro" id="IPR021822">
    <property type="entry name" value="DUF3405"/>
</dbReference>
<dbReference type="Proteomes" id="UP000803884">
    <property type="component" value="Unassembled WGS sequence"/>
</dbReference>
<dbReference type="RefSeq" id="XP_069229671.1">
    <property type="nucleotide sequence ID" value="XM_069373970.1"/>
</dbReference>
<feature type="compositionally biased region" description="Basic and acidic residues" evidence="1">
    <location>
        <begin position="93"/>
        <end position="106"/>
    </location>
</feature>
<reference evidence="2 3" key="1">
    <citation type="journal article" date="2020" name="Microbiol. Resour. Announc.">
        <title>Draft Genome Sequence of a Cladosporium Species Isolated from the Mesophotic Ascidian Didemnum maculosum.</title>
        <authorList>
            <person name="Gioti A."/>
            <person name="Siaperas R."/>
            <person name="Nikolaivits E."/>
            <person name="Le Goff G."/>
            <person name="Ouazzani J."/>
            <person name="Kotoulas G."/>
            <person name="Topakas E."/>
        </authorList>
    </citation>
    <scope>NUCLEOTIDE SEQUENCE [LARGE SCALE GENOMIC DNA]</scope>
    <source>
        <strain evidence="2 3">TM138-S3</strain>
    </source>
</reference>
<evidence type="ECO:0000313" key="3">
    <source>
        <dbReference type="Proteomes" id="UP000803884"/>
    </source>
</evidence>
<name>A0AB34KSP7_9PEZI</name>
<dbReference type="PANTHER" id="PTHR36205">
    <property type="entry name" value="CHROMOSOME 19, WHOLE GENOME SHOTGUN SEQUENCE"/>
    <property type="match status" value="1"/>
</dbReference>
<organism evidence="2 3">
    <name type="scientific">Cladosporium halotolerans</name>
    <dbReference type="NCBI Taxonomy" id="1052096"/>
    <lineage>
        <taxon>Eukaryota</taxon>
        <taxon>Fungi</taxon>
        <taxon>Dikarya</taxon>
        <taxon>Ascomycota</taxon>
        <taxon>Pezizomycotina</taxon>
        <taxon>Dothideomycetes</taxon>
        <taxon>Dothideomycetidae</taxon>
        <taxon>Cladosporiales</taxon>
        <taxon>Cladosporiaceae</taxon>
        <taxon>Cladosporium</taxon>
    </lineage>
</organism>
<dbReference type="EMBL" id="JAAQHG020000014">
    <property type="protein sequence ID" value="KAL1586566.1"/>
    <property type="molecule type" value="Genomic_DNA"/>
</dbReference>
<gene>
    <name evidence="2" type="ORF">WHR41_05365</name>
</gene>
<evidence type="ECO:0000313" key="2">
    <source>
        <dbReference type="EMBL" id="KAL1586566.1"/>
    </source>
</evidence>
<feature type="compositionally biased region" description="Basic and acidic residues" evidence="1">
    <location>
        <begin position="69"/>
        <end position="78"/>
    </location>
</feature>
<dbReference type="AlphaFoldDB" id="A0AB34KSP7"/>
<keyword evidence="3" id="KW-1185">Reference proteome</keyword>
<dbReference type="Pfam" id="PF11885">
    <property type="entry name" value="DUF3405"/>
    <property type="match status" value="1"/>
</dbReference>
<sequence>MLLSPFTSPRRLALVAVLVFLAAIAYLSSTPSYRGYLPQYDIPGFASSNEEDQSSNGHTEKPAGNLDIPVHEPARAGSHEAAAPPPEAPVMDAGDHEAATPDREPVQKPSPAAGNAAAYKPSPLPHRPYAQVQAMIQQLIRPWRPEQPQGGHWPPYEEYIDKDYNPNRWEGFDFDVDFYVQNGIESLKSEKNVELEPYLPYPNYDSTEYNKHWIGEHVSCVGPRGRRLNESAEDIVKAFSALPHGFPEVAIGDAGVTGVDTSKCFDRYHRYGPYGLGQDDRKEVKDWQEPFSKPDWSTVGWGRLQDECVVENKERWAPKARVAVDTTPVQEMPNKPIEQVQEDTDEANKPQYHHRTALLIRTWEGYTYTENDLQAIRALITELSLLSGGEYQVFLFVNIKDNNANLFDEKVRRDLLASVPRELQDISILWNEGIMQYWYPDVTDWQVYWHQFMPLQWFMETHPEFDYVWNWETDARYTGNHYQFLEAMAQFSRNTPRKYMWERNQRFYFPDAHGTYSQWLNDTDWTIEKAMEEDGMMPVWGPQPYNTTLQIPIGPKPPHSMKDDAFTWGVGEEADLITLQPIWDPKQTEWSYRSKIWNFIPDVHPVFHGDADPNFDHPDFKYLNRRVYINTLSRFSRRQLHAMHLENLEGRAMQAEMWPATVALHHGLKAVYAPHPIWTDRKWPGWYMDAIFNADGNELAQWGERFDSVYNHDREYNFQGWSWYYASKFPKTLYRRWLGWTDKDDTSPLREVSGPELEETGGHYSVDGRPESVGGKGRMCLPGMLLHPVKKVVENE</sequence>
<accession>A0AB34KSP7</accession>
<dbReference type="GeneID" id="96006808"/>
<dbReference type="PANTHER" id="PTHR36205:SF2">
    <property type="entry name" value="MAJOR FACILITATOR SUPERFAMILY TRANSPORTER"/>
    <property type="match status" value="1"/>
</dbReference>
<proteinExistence type="predicted"/>
<comment type="caution">
    <text evidence="2">The sequence shown here is derived from an EMBL/GenBank/DDBJ whole genome shotgun (WGS) entry which is preliminary data.</text>
</comment>
<evidence type="ECO:0000256" key="1">
    <source>
        <dbReference type="SAM" id="MobiDB-lite"/>
    </source>
</evidence>
<feature type="region of interest" description="Disordered" evidence="1">
    <location>
        <begin position="47"/>
        <end position="122"/>
    </location>
</feature>